<feature type="transmembrane region" description="Helical" evidence="7">
    <location>
        <begin position="414"/>
        <end position="433"/>
    </location>
</feature>
<evidence type="ECO:0000256" key="5">
    <source>
        <dbReference type="ARBA" id="ARBA00022989"/>
    </source>
</evidence>
<evidence type="ECO:0000256" key="3">
    <source>
        <dbReference type="ARBA" id="ARBA00022448"/>
    </source>
</evidence>
<feature type="transmembrane region" description="Helical" evidence="7">
    <location>
        <begin position="302"/>
        <end position="324"/>
    </location>
</feature>
<dbReference type="EMBL" id="CAJHNH020001633">
    <property type="protein sequence ID" value="CAG5123848.1"/>
    <property type="molecule type" value="Genomic_DNA"/>
</dbReference>
<feature type="non-terminal residue" evidence="11">
    <location>
        <position position="1"/>
    </location>
</feature>
<evidence type="ECO:0008006" key="13">
    <source>
        <dbReference type="Google" id="ProtNLM"/>
    </source>
</evidence>
<keyword evidence="6 7" id="KW-0472">Membrane</keyword>
<dbReference type="InterPro" id="IPR013525">
    <property type="entry name" value="ABC2_TM"/>
</dbReference>
<keyword evidence="12" id="KW-1185">Reference proteome</keyword>
<keyword evidence="5 7" id="KW-1133">Transmembrane helix</keyword>
<evidence type="ECO:0000256" key="1">
    <source>
        <dbReference type="ARBA" id="ARBA00004141"/>
    </source>
</evidence>
<comment type="caution">
    <text evidence="11">The sequence shown here is derived from an EMBL/GenBank/DDBJ whole genome shotgun (WGS) entry which is preliminary data.</text>
</comment>
<evidence type="ECO:0000256" key="7">
    <source>
        <dbReference type="SAM" id="Phobius"/>
    </source>
</evidence>
<dbReference type="InterPro" id="IPR003439">
    <property type="entry name" value="ABC_transporter-like_ATP-bd"/>
</dbReference>
<feature type="domain" description="ABC-2 type transporter transmembrane" evidence="9">
    <location>
        <begin position="250"/>
        <end position="461"/>
    </location>
</feature>
<dbReference type="AlphaFoldDB" id="A0A8S3Z6G2"/>
<gene>
    <name evidence="11" type="ORF">CUNI_LOCUS9406</name>
</gene>
<sequence length="521" mass="59250">DDVVMGTLSVKENFHFSASLRLPRSVSDSERNARVEDVIRELGLEKCANTKVGNEFIRGISGGERKRCNIGMELIISPPVLFLDEPTTGLDANTANTVLLFLRRLSRKGRTIIFSIHQPRYSIYRLFDSLMLLSSGSIVYHGPAREALDFFESQGFHCQEHNNPPDFFLDVINGDPTTLKRSDVAEKDLDEEIEPHVSQHDKLVEGFKSSSWNNRLQEEASSILAGFEANGGLKGAKYETIDYATSFHHQIRVVAGRALKNIVRNPQTSILTVATAFMFAIIIGAIFWQLDEDPLTAFKDRSGVLFFVTMNQMFVNMSAVVVFINERKIFMHENISGFYRVSVYFLVKVFFDIIPLRLVPVVILSCIVYFSVGLNPGADHFFLFVFGLFCITLSAAGFCFLYSSMVKLFAVAQLLLAITYIIMMLFGGFLIQLDSIGPWLHWAQYLSIFKYGLALLYTNEFKDRQFCGNDTCQSGNHFLETQQVSYKEPWDLWRNYTALLLYSLGLFCLTYIQLRRMKKTT</sequence>
<keyword evidence="3" id="KW-0813">Transport</keyword>
<dbReference type="Pfam" id="PF01061">
    <property type="entry name" value="ABC2_membrane"/>
    <property type="match status" value="1"/>
</dbReference>
<evidence type="ECO:0000259" key="10">
    <source>
        <dbReference type="Pfam" id="PF19055"/>
    </source>
</evidence>
<accession>A0A8S3Z6G2</accession>
<comment type="similarity">
    <text evidence="2">Belongs to the ABC transporter superfamily. ABCG family. Eye pigment precursor importer (TC 3.A.1.204) subfamily.</text>
</comment>
<feature type="domain" description="ABC transporter family G" evidence="10">
    <location>
        <begin position="117"/>
        <end position="189"/>
    </location>
</feature>
<protein>
    <recommendedName>
        <fullName evidence="13">ATP-binding cassette sub-family G member 2</fullName>
    </recommendedName>
</protein>
<dbReference type="GO" id="GO:0016887">
    <property type="term" value="F:ATP hydrolysis activity"/>
    <property type="evidence" value="ECO:0007669"/>
    <property type="project" value="InterPro"/>
</dbReference>
<dbReference type="PANTHER" id="PTHR48041:SF116">
    <property type="entry name" value="PROTEIN BROWN"/>
    <property type="match status" value="1"/>
</dbReference>
<comment type="subcellular location">
    <subcellularLocation>
        <location evidence="1">Membrane</location>
        <topology evidence="1">Multi-pass membrane protein</topology>
    </subcellularLocation>
</comment>
<dbReference type="OrthoDB" id="66620at2759"/>
<dbReference type="GO" id="GO:0005886">
    <property type="term" value="C:plasma membrane"/>
    <property type="evidence" value="ECO:0007669"/>
    <property type="project" value="TreeGrafter"/>
</dbReference>
<evidence type="ECO:0000256" key="6">
    <source>
        <dbReference type="ARBA" id="ARBA00023136"/>
    </source>
</evidence>
<dbReference type="Gene3D" id="3.40.50.300">
    <property type="entry name" value="P-loop containing nucleotide triphosphate hydrolases"/>
    <property type="match status" value="1"/>
</dbReference>
<organism evidence="11 12">
    <name type="scientific">Candidula unifasciata</name>
    <dbReference type="NCBI Taxonomy" id="100452"/>
    <lineage>
        <taxon>Eukaryota</taxon>
        <taxon>Metazoa</taxon>
        <taxon>Spiralia</taxon>
        <taxon>Lophotrochozoa</taxon>
        <taxon>Mollusca</taxon>
        <taxon>Gastropoda</taxon>
        <taxon>Heterobranchia</taxon>
        <taxon>Euthyneura</taxon>
        <taxon>Panpulmonata</taxon>
        <taxon>Eupulmonata</taxon>
        <taxon>Stylommatophora</taxon>
        <taxon>Helicina</taxon>
        <taxon>Helicoidea</taxon>
        <taxon>Geomitridae</taxon>
        <taxon>Candidula</taxon>
    </lineage>
</organism>
<evidence type="ECO:0000256" key="4">
    <source>
        <dbReference type="ARBA" id="ARBA00022692"/>
    </source>
</evidence>
<dbReference type="GO" id="GO:0140359">
    <property type="term" value="F:ABC-type transporter activity"/>
    <property type="evidence" value="ECO:0007669"/>
    <property type="project" value="InterPro"/>
</dbReference>
<evidence type="ECO:0000259" key="8">
    <source>
        <dbReference type="Pfam" id="PF00005"/>
    </source>
</evidence>
<proteinExistence type="inferred from homology"/>
<keyword evidence="4 7" id="KW-0812">Transmembrane</keyword>
<feature type="transmembrane region" description="Helical" evidence="7">
    <location>
        <begin position="345"/>
        <end position="370"/>
    </location>
</feature>
<dbReference type="InterPro" id="IPR027417">
    <property type="entry name" value="P-loop_NTPase"/>
</dbReference>
<dbReference type="Proteomes" id="UP000678393">
    <property type="component" value="Unassembled WGS sequence"/>
</dbReference>
<dbReference type="InterPro" id="IPR043926">
    <property type="entry name" value="ABCG_dom"/>
</dbReference>
<dbReference type="Pfam" id="PF19055">
    <property type="entry name" value="ABC2_membrane_7"/>
    <property type="match status" value="1"/>
</dbReference>
<evidence type="ECO:0000256" key="2">
    <source>
        <dbReference type="ARBA" id="ARBA00005814"/>
    </source>
</evidence>
<dbReference type="InterPro" id="IPR050352">
    <property type="entry name" value="ABCG_transporters"/>
</dbReference>
<evidence type="ECO:0000313" key="12">
    <source>
        <dbReference type="Proteomes" id="UP000678393"/>
    </source>
</evidence>
<dbReference type="SUPFAM" id="SSF52540">
    <property type="entry name" value="P-loop containing nucleoside triphosphate hydrolases"/>
    <property type="match status" value="1"/>
</dbReference>
<evidence type="ECO:0000259" key="9">
    <source>
        <dbReference type="Pfam" id="PF01061"/>
    </source>
</evidence>
<feature type="transmembrane region" description="Helical" evidence="7">
    <location>
        <begin position="496"/>
        <end position="514"/>
    </location>
</feature>
<name>A0A8S3Z6G2_9EUPU</name>
<dbReference type="Pfam" id="PF00005">
    <property type="entry name" value="ABC_tran"/>
    <property type="match status" value="1"/>
</dbReference>
<reference evidence="11" key="1">
    <citation type="submission" date="2021-04" db="EMBL/GenBank/DDBJ databases">
        <authorList>
            <consortium name="Molecular Ecology Group"/>
        </authorList>
    </citation>
    <scope>NUCLEOTIDE SEQUENCE</scope>
</reference>
<dbReference type="PANTHER" id="PTHR48041">
    <property type="entry name" value="ABC TRANSPORTER G FAMILY MEMBER 28"/>
    <property type="match status" value="1"/>
</dbReference>
<feature type="domain" description="ABC transporter" evidence="8">
    <location>
        <begin position="6"/>
        <end position="88"/>
    </location>
</feature>
<evidence type="ECO:0000313" key="11">
    <source>
        <dbReference type="EMBL" id="CAG5123848.1"/>
    </source>
</evidence>
<dbReference type="GO" id="GO:0005524">
    <property type="term" value="F:ATP binding"/>
    <property type="evidence" value="ECO:0007669"/>
    <property type="project" value="InterPro"/>
</dbReference>
<feature type="transmembrane region" description="Helical" evidence="7">
    <location>
        <begin position="382"/>
        <end position="402"/>
    </location>
</feature>
<feature type="transmembrane region" description="Helical" evidence="7">
    <location>
        <begin position="270"/>
        <end position="290"/>
    </location>
</feature>